<feature type="region of interest" description="Disordered" evidence="1">
    <location>
        <begin position="1"/>
        <end position="30"/>
    </location>
</feature>
<evidence type="ECO:0000313" key="3">
    <source>
        <dbReference type="Proteomes" id="UP001443914"/>
    </source>
</evidence>
<sequence length="136" mass="14617">MEPPNFSNSSPTKPNNNSTKKTTPKLPTPQELITHYESKGMNSQEASIKVIDDLQNALFRVVSSTNKGKKNGGDTSRKLDLLNARLAIVEKKLDSKPGFVGSFGIGCATATAFRGVAAVWPQVVGVWNSVRGLSKT</sequence>
<accession>A0AAW1LL10</accession>
<keyword evidence="3" id="KW-1185">Reference proteome</keyword>
<organism evidence="2 3">
    <name type="scientific">Saponaria officinalis</name>
    <name type="common">Common soapwort</name>
    <name type="synonym">Lychnis saponaria</name>
    <dbReference type="NCBI Taxonomy" id="3572"/>
    <lineage>
        <taxon>Eukaryota</taxon>
        <taxon>Viridiplantae</taxon>
        <taxon>Streptophyta</taxon>
        <taxon>Embryophyta</taxon>
        <taxon>Tracheophyta</taxon>
        <taxon>Spermatophyta</taxon>
        <taxon>Magnoliopsida</taxon>
        <taxon>eudicotyledons</taxon>
        <taxon>Gunneridae</taxon>
        <taxon>Pentapetalae</taxon>
        <taxon>Caryophyllales</taxon>
        <taxon>Caryophyllaceae</taxon>
        <taxon>Caryophylleae</taxon>
        <taxon>Saponaria</taxon>
    </lineage>
</organism>
<protein>
    <submittedName>
        <fullName evidence="2">Uncharacterized protein</fullName>
    </submittedName>
</protein>
<dbReference type="AlphaFoldDB" id="A0AAW1LL10"/>
<comment type="caution">
    <text evidence="2">The sequence shown here is derived from an EMBL/GenBank/DDBJ whole genome shotgun (WGS) entry which is preliminary data.</text>
</comment>
<dbReference type="EMBL" id="JBDFQZ010000004">
    <property type="protein sequence ID" value="KAK9734126.1"/>
    <property type="molecule type" value="Genomic_DNA"/>
</dbReference>
<gene>
    <name evidence="2" type="ORF">RND81_04G116600</name>
</gene>
<dbReference type="Proteomes" id="UP001443914">
    <property type="component" value="Unassembled WGS sequence"/>
</dbReference>
<evidence type="ECO:0000313" key="2">
    <source>
        <dbReference type="EMBL" id="KAK9734126.1"/>
    </source>
</evidence>
<feature type="compositionally biased region" description="Low complexity" evidence="1">
    <location>
        <begin position="1"/>
        <end position="29"/>
    </location>
</feature>
<proteinExistence type="predicted"/>
<evidence type="ECO:0000256" key="1">
    <source>
        <dbReference type="SAM" id="MobiDB-lite"/>
    </source>
</evidence>
<reference evidence="2" key="1">
    <citation type="submission" date="2024-03" db="EMBL/GenBank/DDBJ databases">
        <title>WGS assembly of Saponaria officinalis var. Norfolk2.</title>
        <authorList>
            <person name="Jenkins J."/>
            <person name="Shu S."/>
            <person name="Grimwood J."/>
            <person name="Barry K."/>
            <person name="Goodstein D."/>
            <person name="Schmutz J."/>
            <person name="Leebens-Mack J."/>
            <person name="Osbourn A."/>
        </authorList>
    </citation>
    <scope>NUCLEOTIDE SEQUENCE [LARGE SCALE GENOMIC DNA]</scope>
    <source>
        <strain evidence="2">JIC</strain>
    </source>
</reference>
<name>A0AAW1LL10_SAPOF</name>